<organism evidence="1 2">
    <name type="scientific">Commensalibacter papalotli</name>
    <name type="common">ex Botero et al. 2024</name>
    <dbReference type="NCBI Taxonomy" id="2972766"/>
    <lineage>
        <taxon>Bacteria</taxon>
        <taxon>Pseudomonadati</taxon>
        <taxon>Pseudomonadota</taxon>
        <taxon>Alphaproteobacteria</taxon>
        <taxon>Acetobacterales</taxon>
        <taxon>Acetobacteraceae</taxon>
    </lineage>
</organism>
<accession>A0ABN8WIV1</accession>
<evidence type="ECO:0000313" key="1">
    <source>
        <dbReference type="EMBL" id="CAI3957432.1"/>
    </source>
</evidence>
<proteinExistence type="predicted"/>
<protein>
    <recommendedName>
        <fullName evidence="3">DUF3885 domain-containing protein</fullName>
    </recommendedName>
</protein>
<comment type="caution">
    <text evidence="1">The sequence shown here is derived from an EMBL/GenBank/DDBJ whole genome shotgun (WGS) entry which is preliminary data.</text>
</comment>
<dbReference type="RefSeq" id="WP_282066019.1">
    <property type="nucleotide sequence ID" value="NZ_CAMXCI010000012.1"/>
</dbReference>
<keyword evidence="2" id="KW-1185">Reference proteome</keyword>
<name>A0ABN8WIV1_9PROT</name>
<dbReference type="Proteomes" id="UP001154272">
    <property type="component" value="Unassembled WGS sequence"/>
</dbReference>
<evidence type="ECO:0008006" key="3">
    <source>
        <dbReference type="Google" id="ProtNLM"/>
    </source>
</evidence>
<gene>
    <name evidence="1" type="ORF">R83534S58_LOCUS2090</name>
</gene>
<dbReference type="EMBL" id="CAMXCH010000009">
    <property type="protein sequence ID" value="CAI3957432.1"/>
    <property type="molecule type" value="Genomic_DNA"/>
</dbReference>
<sequence length="178" mass="20631">MIEIRGKDGGALQFEMNDTGNIKNIFYYNSDDIFFMFKSNDGNAINLSIFRSDLKTLLNDKSKARINETLNSKVDSWFMKQFKNKFSFCFTKSPKAIDSYCLGVHLTDFAFLTCKRIENSLNYLFKFLFYDPYYIPTDDGNNDDNFYIDDGDDTLVLEGSLLVSEEALIIFYQELVSL</sequence>
<evidence type="ECO:0000313" key="2">
    <source>
        <dbReference type="Proteomes" id="UP001154272"/>
    </source>
</evidence>
<reference evidence="1" key="1">
    <citation type="submission" date="2022-10" db="EMBL/GenBank/DDBJ databases">
        <authorList>
            <person name="Botero Cardona J."/>
        </authorList>
    </citation>
    <scope>NUCLEOTIDE SEQUENCE</scope>
    <source>
        <strain evidence="1">R-83534</strain>
    </source>
</reference>